<dbReference type="Proteomes" id="UP001500879">
    <property type="component" value="Unassembled WGS sequence"/>
</dbReference>
<accession>A0ABP3II36</accession>
<gene>
    <name evidence="1" type="ORF">GCM10010357_26160</name>
</gene>
<comment type="caution">
    <text evidence="1">The sequence shown here is derived from an EMBL/GenBank/DDBJ whole genome shotgun (WGS) entry which is preliminary data.</text>
</comment>
<reference evidence="2" key="1">
    <citation type="journal article" date="2019" name="Int. J. Syst. Evol. Microbiol.">
        <title>The Global Catalogue of Microorganisms (GCM) 10K type strain sequencing project: providing services to taxonomists for standard genome sequencing and annotation.</title>
        <authorList>
            <consortium name="The Broad Institute Genomics Platform"/>
            <consortium name="The Broad Institute Genome Sequencing Center for Infectious Disease"/>
            <person name="Wu L."/>
            <person name="Ma J."/>
        </authorList>
    </citation>
    <scope>NUCLEOTIDE SEQUENCE [LARGE SCALE GENOMIC DNA]</scope>
    <source>
        <strain evidence="2">JCM 4788</strain>
    </source>
</reference>
<proteinExistence type="predicted"/>
<protein>
    <recommendedName>
        <fullName evidence="3">DUF2267 domain-containing protein</fullName>
    </recommendedName>
</protein>
<evidence type="ECO:0008006" key="3">
    <source>
        <dbReference type="Google" id="ProtNLM"/>
    </source>
</evidence>
<keyword evidence="2" id="KW-1185">Reference proteome</keyword>
<evidence type="ECO:0000313" key="1">
    <source>
        <dbReference type="EMBL" id="GAA0403921.1"/>
    </source>
</evidence>
<sequence>MTVDTHQNVTEAGITGAGVTGAGVTEAKDRAARLLLAFRHGNQRAFDDSLPGDATAEETRELVGALVWIANEAVRKVYLPGVADRVLRRLASRSPDEPGWVPTDEEAAPHVALLLESVWRQDTETVCELVRATPDTTFLLGKLLDAVARLLPLVPERDLRRVILDLRGGTPPAPRGRPC</sequence>
<organism evidence="1 2">
    <name type="scientific">Streptomyces luteireticuli</name>
    <dbReference type="NCBI Taxonomy" id="173858"/>
    <lineage>
        <taxon>Bacteria</taxon>
        <taxon>Bacillati</taxon>
        <taxon>Actinomycetota</taxon>
        <taxon>Actinomycetes</taxon>
        <taxon>Kitasatosporales</taxon>
        <taxon>Streptomycetaceae</taxon>
        <taxon>Streptomyces</taxon>
    </lineage>
</organism>
<dbReference type="RefSeq" id="WP_344023455.1">
    <property type="nucleotide sequence ID" value="NZ_BAAABX010000027.1"/>
</dbReference>
<evidence type="ECO:0000313" key="2">
    <source>
        <dbReference type="Proteomes" id="UP001500879"/>
    </source>
</evidence>
<dbReference type="EMBL" id="BAAABX010000027">
    <property type="protein sequence ID" value="GAA0403921.1"/>
    <property type="molecule type" value="Genomic_DNA"/>
</dbReference>
<name>A0ABP3II36_9ACTN</name>